<evidence type="ECO:0000259" key="17">
    <source>
        <dbReference type="Pfam" id="PF06202"/>
    </source>
</evidence>
<dbReference type="EMBL" id="CAJNOK010007180">
    <property type="protein sequence ID" value="CAF1026829.1"/>
    <property type="molecule type" value="Genomic_DNA"/>
</dbReference>
<comment type="subcellular location">
    <subcellularLocation>
        <location evidence="4">Cytoplasm</location>
    </subcellularLocation>
</comment>
<evidence type="ECO:0000256" key="1">
    <source>
        <dbReference type="ARBA" id="ARBA00000439"/>
    </source>
</evidence>
<comment type="function">
    <text evidence="3">Multifunctional enzyme acting as 1,4-alpha-D-glucan:1,4-alpha-D-glucan 4-alpha-D-glycosyltransferase and amylo-1,6-glucosidase in glycogen degradation.</text>
</comment>
<dbReference type="GO" id="GO:0005980">
    <property type="term" value="P:glycogen catabolic process"/>
    <property type="evidence" value="ECO:0007669"/>
    <property type="project" value="InterPro"/>
</dbReference>
<dbReference type="Proteomes" id="UP000663829">
    <property type="component" value="Unassembled WGS sequence"/>
</dbReference>
<evidence type="ECO:0000256" key="11">
    <source>
        <dbReference type="ARBA" id="ARBA00022801"/>
    </source>
</evidence>
<dbReference type="EMBL" id="CAJNOQ010009692">
    <property type="protein sequence ID" value="CAF1231628.1"/>
    <property type="molecule type" value="Genomic_DNA"/>
</dbReference>
<evidence type="ECO:0000256" key="10">
    <source>
        <dbReference type="ARBA" id="ARBA00022679"/>
    </source>
</evidence>
<keyword evidence="14" id="KW-0326">Glycosidase</keyword>
<evidence type="ECO:0000313" key="21">
    <source>
        <dbReference type="EMBL" id="CAF1026829.1"/>
    </source>
</evidence>
<dbReference type="EMBL" id="CAJOBA010007191">
    <property type="protein sequence ID" value="CAF3795260.1"/>
    <property type="molecule type" value="Genomic_DNA"/>
</dbReference>
<comment type="similarity">
    <text evidence="15">Belongs to the glycogen debranching enzyme family.</text>
</comment>
<dbReference type="GO" id="GO:0005737">
    <property type="term" value="C:cytoplasm"/>
    <property type="evidence" value="ECO:0007669"/>
    <property type="project" value="UniProtKB-SubCell"/>
</dbReference>
<dbReference type="Proteomes" id="UP000677228">
    <property type="component" value="Unassembled WGS sequence"/>
</dbReference>
<evidence type="ECO:0000256" key="12">
    <source>
        <dbReference type="ARBA" id="ARBA00023056"/>
    </source>
</evidence>
<comment type="catalytic activity">
    <reaction evidence="1">
        <text>Transfers a segment of a (1-&gt;4)-alpha-D-glucan to a new position in an acceptor, which may be glucose or a (1-&gt;4)-alpha-D-glucan.</text>
        <dbReference type="EC" id="2.4.1.25"/>
    </reaction>
</comment>
<dbReference type="InterPro" id="IPR029436">
    <property type="entry name" value="AGL_euk_N"/>
</dbReference>
<keyword evidence="11" id="KW-0378">Hydrolase</keyword>
<evidence type="ECO:0000256" key="4">
    <source>
        <dbReference type="ARBA" id="ARBA00004496"/>
    </source>
</evidence>
<dbReference type="InterPro" id="IPR017853">
    <property type="entry name" value="GH"/>
</dbReference>
<dbReference type="GO" id="GO:0005978">
    <property type="term" value="P:glycogen biosynthetic process"/>
    <property type="evidence" value="ECO:0007669"/>
    <property type="project" value="UniProtKB-KW"/>
</dbReference>
<evidence type="ECO:0000256" key="3">
    <source>
        <dbReference type="ARBA" id="ARBA00003530"/>
    </source>
</evidence>
<dbReference type="GO" id="GO:0004135">
    <property type="term" value="F:amylo-alpha-1,6-glucosidase activity"/>
    <property type="evidence" value="ECO:0007669"/>
    <property type="project" value="UniProtKB-EC"/>
</dbReference>
<dbReference type="NCBIfam" id="TIGR01531">
    <property type="entry name" value="glyc_debranch"/>
    <property type="match status" value="1"/>
</dbReference>
<dbReference type="InterPro" id="IPR032790">
    <property type="entry name" value="GDE_C"/>
</dbReference>
<name>A0A814YMN9_9BILA</name>
<evidence type="ECO:0000313" key="23">
    <source>
        <dbReference type="EMBL" id="CAF3795260.1"/>
    </source>
</evidence>
<dbReference type="PANTHER" id="PTHR10569:SF2">
    <property type="entry name" value="GLYCOGEN DEBRANCHING ENZYME"/>
    <property type="match status" value="1"/>
</dbReference>
<dbReference type="InterPro" id="IPR010401">
    <property type="entry name" value="AGL/Gdb1"/>
</dbReference>
<evidence type="ECO:0000259" key="19">
    <source>
        <dbReference type="Pfam" id="PF14701"/>
    </source>
</evidence>
<feature type="domain" description="Glycogen debranching enzyme glucanotransferase" evidence="19">
    <location>
        <begin position="130"/>
        <end position="557"/>
    </location>
</feature>
<keyword evidence="13" id="KW-0511">Multifunctional enzyme</keyword>
<dbReference type="InterPro" id="IPR032792">
    <property type="entry name" value="AGL_glucanoTrfase"/>
</dbReference>
<keyword evidence="10" id="KW-0808">Transferase</keyword>
<evidence type="ECO:0000259" key="20">
    <source>
        <dbReference type="Pfam" id="PF14702"/>
    </source>
</evidence>
<dbReference type="Pfam" id="PF14702">
    <property type="entry name" value="hGDE_central"/>
    <property type="match status" value="1"/>
</dbReference>
<keyword evidence="8" id="KW-0963">Cytoplasm</keyword>
<dbReference type="OrthoDB" id="10248904at2759"/>
<evidence type="ECO:0000256" key="14">
    <source>
        <dbReference type="ARBA" id="ARBA00023295"/>
    </source>
</evidence>
<keyword evidence="25" id="KW-1185">Reference proteome</keyword>
<proteinExistence type="inferred from homology"/>
<evidence type="ECO:0000259" key="18">
    <source>
        <dbReference type="Pfam" id="PF14699"/>
    </source>
</evidence>
<evidence type="ECO:0000256" key="5">
    <source>
        <dbReference type="ARBA" id="ARBA00012560"/>
    </source>
</evidence>
<dbReference type="InterPro" id="IPR032788">
    <property type="entry name" value="AGL_central"/>
</dbReference>
<evidence type="ECO:0000256" key="13">
    <source>
        <dbReference type="ARBA" id="ARBA00023268"/>
    </source>
</evidence>
<gene>
    <name evidence="22" type="ORF">GPM918_LOCUS25203</name>
    <name evidence="21" type="ORF">OVA965_LOCUS15786</name>
    <name evidence="24" type="ORF">SRO942_LOCUS25209</name>
    <name evidence="23" type="ORF">TMI583_LOCUS15795</name>
</gene>
<dbReference type="InterPro" id="IPR008928">
    <property type="entry name" value="6-hairpin_glycosidase_sf"/>
</dbReference>
<sequence length="1512" mass="174767">MSSEEEHQIRVIVLNENASQTAGLNCLKKSWHVKFVLAPSLVGKTVRLFTDCPLQKGSPFKRHEYSELKWVTPSKFKYDNSDRYVTFECLLPGTFHYYYTTNNSNEFLNTGANTGYLLVEPQLKFDDGEELPIDCIQCLTQLSKSLGNFEDWEGRLEISKHTGYNMIHFTPIQKLYHVSNSSYSITDHHKLNPLFGEGVTFDHIKQLVDKMSKEWKILSITDLVYNHAANDCEILKNHPDSAYNLINSPHLKPAFLLDSILMQFTKDAEQGLLEKEYGIPAKIEEHHLDVIQHYLAEIVIPKYRLHEFYMCDVKQILKEFRAQIKNLSRDESSNIDESGLKLIHNNYRRLESTVDMELAIKLYYHQSIEDACQALEDRLIYLNHLKMDEIENDLKRAISCCIDSSRYHFFESHGPRYPQISIRTPFVGNNFAYPNDEFRHPDDIEKILDTNNEDYLKYCMAHNGWVMNTNPLKNFAEDVLGPNVYLRRELIQWSDIVKLRFGDKYEDSPALWDYMKEYTRLIATTFHGARLDNCHSTPIHVAQYFMDYARKINPNFYVVGELFTGDENIDTIFVNQLGINSLVRESLNAWDGFEFGRLISRYGGDVLGTFSQSSSRFLRPTVPHAFFYDQTHDNPCPIERRSLEDVLPRSALVTMTCCAIGSNRGYDELVPHHIDVVHERRFYSKWKEPTGLIEARLILNRLHTYLCKENYSQILVDLLSSSVVVITRHNPQTHTSILLIAHTAFKPQNEHERIKSLNIQGHIDEILFEMNISTKHQDIVKNFQRNSSYINGLDNVDVTIREHVPVDQSSYIQIRLPANDQKLKHIEFNQDKFVPGTVIAFKISLLPNIKEAIVQLNNCQQEFTSSKSKFQLIVKSLSLIDLNRVLYRCSPEEIADENDFDVYGIPEHGKLNYCGLQGLMSELDKIKMKNDLKHPLCQNVKEGNWLIDYVANRLLADKSTEQLGQWYKHYFSYLIEIPHYLQPSYFDLIIRGSYTCLVKHAYEVMGTEFILQSSQFVKQLAMGSVQLCGHVKNARLPLLSPNLNDPKPDTIVDEHTHVKYSQSCPTLAAGLPNFSAGIWRNWGRDTFIAMRGLMLITGRYIQAKYLILGYGGCLRHALIPNLLGDVGIARYNARDAVWWWLHSISEYTRMVPNGTDILQDQIARLYPTDDSPMQLASGAYDQPLYEVIQEVLMKHVSKLKFRERNAGYQIDRVMTDNGFNNEIGIDLNTGFVYGGNVNNCGTWMDKMGSSEKAGNIGHPGSPRDGSAVELIGLCRSVLKWLLEMNKQGVYPYNSVDKIITFHEWIEKIDLNFEKYFWIGENDNSSPFINRHSIYKDTVNSTLKWSDYQFRPNFLVAAVVAPEMFNSTHIWQALTQVELILLGKYGIKTLDPSDLNYVGIYDNNDEGYDFKRAHGFNYHNGPEWVWLMGYYLRAKLYWAKVLDKDQKHQHILSQTIEHIQQILTNHQQFINANDWKGLTELTSENGEFCKNSCPVQAWSMSTLLETMYDLKTL</sequence>
<protein>
    <recommendedName>
        <fullName evidence="7">Glycogen debranching enzyme</fullName>
        <ecNumber evidence="5">2.4.1.25</ecNumber>
        <ecNumber evidence="6">3.2.1.33</ecNumber>
    </recommendedName>
    <alternativeName>
        <fullName evidence="16">Glycogen debrancher</fullName>
    </alternativeName>
</protein>
<evidence type="ECO:0000313" key="25">
    <source>
        <dbReference type="Proteomes" id="UP000663829"/>
    </source>
</evidence>
<dbReference type="SUPFAM" id="SSF51445">
    <property type="entry name" value="(Trans)glycosidases"/>
    <property type="match status" value="1"/>
</dbReference>
<reference evidence="22" key="1">
    <citation type="submission" date="2021-02" db="EMBL/GenBank/DDBJ databases">
        <authorList>
            <person name="Nowell W R."/>
        </authorList>
    </citation>
    <scope>NUCLEOTIDE SEQUENCE</scope>
</reference>
<keyword evidence="12" id="KW-0320">Glycogen biosynthesis</keyword>
<evidence type="ECO:0000256" key="6">
    <source>
        <dbReference type="ARBA" id="ARBA00012778"/>
    </source>
</evidence>
<dbReference type="Pfam" id="PF14701">
    <property type="entry name" value="hDGE_amylase"/>
    <property type="match status" value="1"/>
</dbReference>
<dbReference type="EC" id="2.4.1.25" evidence="5"/>
<comment type="catalytic activity">
    <reaction evidence="2">
        <text>Hydrolysis of (1-&gt;6)-alpha-D-glucosidic branch linkages in glycogen phosphorylase limit dextrin.</text>
        <dbReference type="EC" id="3.2.1.33"/>
    </reaction>
</comment>
<dbReference type="Pfam" id="PF06202">
    <property type="entry name" value="GDE_C"/>
    <property type="match status" value="1"/>
</dbReference>
<evidence type="ECO:0000256" key="2">
    <source>
        <dbReference type="ARBA" id="ARBA00000927"/>
    </source>
</evidence>
<evidence type="ECO:0000313" key="22">
    <source>
        <dbReference type="EMBL" id="CAF1231628.1"/>
    </source>
</evidence>
<evidence type="ECO:0000256" key="16">
    <source>
        <dbReference type="ARBA" id="ARBA00031477"/>
    </source>
</evidence>
<feature type="domain" description="Eukaryotic glycogen debranching enzyme N-terminal" evidence="18">
    <location>
        <begin position="33"/>
        <end position="125"/>
    </location>
</feature>
<dbReference type="PANTHER" id="PTHR10569">
    <property type="entry name" value="GLYCOGEN DEBRANCHING ENZYME"/>
    <property type="match status" value="1"/>
</dbReference>
<evidence type="ECO:0000256" key="7">
    <source>
        <dbReference type="ARBA" id="ARBA00020723"/>
    </source>
</evidence>
<evidence type="ECO:0000256" key="15">
    <source>
        <dbReference type="ARBA" id="ARBA00025780"/>
    </source>
</evidence>
<dbReference type="EMBL" id="CAJOBC010009697">
    <property type="protein sequence ID" value="CAF3994282.1"/>
    <property type="molecule type" value="Genomic_DNA"/>
</dbReference>
<dbReference type="Gene3D" id="3.20.20.80">
    <property type="entry name" value="Glycosidases"/>
    <property type="match status" value="2"/>
</dbReference>
<feature type="domain" description="Glycogen debranching enzyme central" evidence="20">
    <location>
        <begin position="691"/>
        <end position="954"/>
    </location>
</feature>
<evidence type="ECO:0000256" key="8">
    <source>
        <dbReference type="ARBA" id="ARBA00022490"/>
    </source>
</evidence>
<dbReference type="EC" id="3.2.1.33" evidence="6"/>
<dbReference type="Proteomes" id="UP000681722">
    <property type="component" value="Unassembled WGS sequence"/>
</dbReference>
<dbReference type="SUPFAM" id="SSF48208">
    <property type="entry name" value="Six-hairpin glycosidases"/>
    <property type="match status" value="1"/>
</dbReference>
<organism evidence="22 25">
    <name type="scientific">Didymodactylos carnosus</name>
    <dbReference type="NCBI Taxonomy" id="1234261"/>
    <lineage>
        <taxon>Eukaryota</taxon>
        <taxon>Metazoa</taxon>
        <taxon>Spiralia</taxon>
        <taxon>Gnathifera</taxon>
        <taxon>Rotifera</taxon>
        <taxon>Eurotatoria</taxon>
        <taxon>Bdelloidea</taxon>
        <taxon>Philodinida</taxon>
        <taxon>Philodinidae</taxon>
        <taxon>Didymodactylos</taxon>
    </lineage>
</organism>
<dbReference type="GO" id="GO:0004134">
    <property type="term" value="F:4-alpha-glucanotransferase activity"/>
    <property type="evidence" value="ECO:0007669"/>
    <property type="project" value="UniProtKB-EC"/>
</dbReference>
<dbReference type="Pfam" id="PF14699">
    <property type="entry name" value="hGDE_N"/>
    <property type="match status" value="1"/>
</dbReference>
<accession>A0A814YMN9</accession>
<evidence type="ECO:0000256" key="9">
    <source>
        <dbReference type="ARBA" id="ARBA00022676"/>
    </source>
</evidence>
<feature type="domain" description="Glycogen debranching enzyme C-terminal" evidence="17">
    <location>
        <begin position="1060"/>
        <end position="1504"/>
    </location>
</feature>
<keyword evidence="9" id="KW-0328">Glycosyltransferase</keyword>
<comment type="caution">
    <text evidence="22">The sequence shown here is derived from an EMBL/GenBank/DDBJ whole genome shotgun (WGS) entry which is preliminary data.</text>
</comment>
<evidence type="ECO:0000313" key="24">
    <source>
        <dbReference type="EMBL" id="CAF3994282.1"/>
    </source>
</evidence>
<dbReference type="Proteomes" id="UP000682733">
    <property type="component" value="Unassembled WGS sequence"/>
</dbReference>
<dbReference type="InterPro" id="IPR006421">
    <property type="entry name" value="Glycogen_debranch_met"/>
</dbReference>